<sequence>MPTRDWRMLLLGLRQHLMRNQSFWVLGGVWSQG</sequence>
<reference evidence="1" key="2">
    <citation type="journal article" date="2023" name="Int. J. Mol. Sci.">
        <title>De Novo Assembly and Annotation of 11 Diverse Shrub Willow (Salix) Genomes Reveals Novel Gene Organization in Sex-Linked Regions.</title>
        <authorList>
            <person name="Hyden B."/>
            <person name="Feng K."/>
            <person name="Yates T.B."/>
            <person name="Jawdy S."/>
            <person name="Cereghino C."/>
            <person name="Smart L.B."/>
            <person name="Muchero W."/>
        </authorList>
    </citation>
    <scope>NUCLEOTIDE SEQUENCE</scope>
    <source>
        <tissue evidence="1">Shoot tip</tissue>
    </source>
</reference>
<dbReference type="AlphaFoldDB" id="A0A9Q1A3S5"/>
<organism evidence="1 2">
    <name type="scientific">Salix koriyanagi</name>
    <dbReference type="NCBI Taxonomy" id="2511006"/>
    <lineage>
        <taxon>Eukaryota</taxon>
        <taxon>Viridiplantae</taxon>
        <taxon>Streptophyta</taxon>
        <taxon>Embryophyta</taxon>
        <taxon>Tracheophyta</taxon>
        <taxon>Spermatophyta</taxon>
        <taxon>Magnoliopsida</taxon>
        <taxon>eudicotyledons</taxon>
        <taxon>Gunneridae</taxon>
        <taxon>Pentapetalae</taxon>
        <taxon>rosids</taxon>
        <taxon>fabids</taxon>
        <taxon>Malpighiales</taxon>
        <taxon>Salicaceae</taxon>
        <taxon>Saliceae</taxon>
        <taxon>Salix</taxon>
    </lineage>
</organism>
<protein>
    <submittedName>
        <fullName evidence="1">Uncharacterized protein</fullName>
    </submittedName>
</protein>
<reference evidence="1" key="1">
    <citation type="submission" date="2022-11" db="EMBL/GenBank/DDBJ databases">
        <authorList>
            <person name="Hyden B.L."/>
            <person name="Feng K."/>
            <person name="Yates T."/>
            <person name="Jawdy S."/>
            <person name="Smart L.B."/>
            <person name="Muchero W."/>
        </authorList>
    </citation>
    <scope>NUCLEOTIDE SEQUENCE</scope>
    <source>
        <tissue evidence="1">Shoot tip</tissue>
    </source>
</reference>
<accession>A0A9Q1A3S5</accession>
<gene>
    <name evidence="1" type="ORF">OIU74_026183</name>
</gene>
<dbReference type="Proteomes" id="UP001151752">
    <property type="component" value="Chromosome 13"/>
</dbReference>
<proteinExistence type="predicted"/>
<dbReference type="EMBL" id="JAPFFM010000007">
    <property type="protein sequence ID" value="KAJ6756882.1"/>
    <property type="molecule type" value="Genomic_DNA"/>
</dbReference>
<name>A0A9Q1A3S5_9ROSI</name>
<keyword evidence="2" id="KW-1185">Reference proteome</keyword>
<evidence type="ECO:0000313" key="1">
    <source>
        <dbReference type="EMBL" id="KAJ6756882.1"/>
    </source>
</evidence>
<evidence type="ECO:0000313" key="2">
    <source>
        <dbReference type="Proteomes" id="UP001151752"/>
    </source>
</evidence>
<comment type="caution">
    <text evidence="1">The sequence shown here is derived from an EMBL/GenBank/DDBJ whole genome shotgun (WGS) entry which is preliminary data.</text>
</comment>